<evidence type="ECO:0000256" key="2">
    <source>
        <dbReference type="ARBA" id="ARBA00022679"/>
    </source>
</evidence>
<dbReference type="Gene3D" id="3.40.50.150">
    <property type="entry name" value="Vaccinia Virus protein VP39"/>
    <property type="match status" value="1"/>
</dbReference>
<dbReference type="EMBL" id="ML976617">
    <property type="protein sequence ID" value="KAF1843483.1"/>
    <property type="molecule type" value="Genomic_DNA"/>
</dbReference>
<keyword evidence="1 5" id="KW-0489">Methyltransferase</keyword>
<sequence>MIHAAVSGFTNLVSLQGVAQFKLAANLPAESTTTIAELAKTSGMHLDDAELIARNGVTRRLLLQHDDGKIGHSAASKAILEFPNLASFVEGTLAHMWGAAPFVVKAMEKWPGSQEPTQTAYNLAHTTDLSFFEYMAQHETVARKFAESMTLMQSSPALSVDFVLGYDWNLHASGTVVDVGGSQGSVAFKLAEAFPGMDIIVQDRPEIIALAPKTAYKNVQFQEHDFFAPQPVKDADVYFFRFILHDWPTKYCIKILQALIPALKRGARVILMDAIVPEPGVLSPFQERSIRDYDMVMKMLFNAKERTEIDWRKLIGDADEGGRFEVIHVLRPVRSQLGFLVIEWTG</sequence>
<keyword evidence="6" id="KW-1185">Reference proteome</keyword>
<proteinExistence type="predicted"/>
<comment type="caution">
    <text evidence="5">The sequence shown here is derived from an EMBL/GenBank/DDBJ whole genome shotgun (WGS) entry which is preliminary data.</text>
</comment>
<dbReference type="SUPFAM" id="SSF53335">
    <property type="entry name" value="S-adenosyl-L-methionine-dependent methyltransferases"/>
    <property type="match status" value="1"/>
</dbReference>
<dbReference type="OrthoDB" id="1606438at2759"/>
<evidence type="ECO:0000313" key="6">
    <source>
        <dbReference type="Proteomes" id="UP000800039"/>
    </source>
</evidence>
<keyword evidence="3" id="KW-0949">S-adenosyl-L-methionine</keyword>
<dbReference type="GeneID" id="63848410"/>
<organism evidence="5 6">
    <name type="scientific">Cucurbitaria berberidis CBS 394.84</name>
    <dbReference type="NCBI Taxonomy" id="1168544"/>
    <lineage>
        <taxon>Eukaryota</taxon>
        <taxon>Fungi</taxon>
        <taxon>Dikarya</taxon>
        <taxon>Ascomycota</taxon>
        <taxon>Pezizomycotina</taxon>
        <taxon>Dothideomycetes</taxon>
        <taxon>Pleosporomycetidae</taxon>
        <taxon>Pleosporales</taxon>
        <taxon>Pleosporineae</taxon>
        <taxon>Cucurbitariaceae</taxon>
        <taxon>Cucurbitaria</taxon>
    </lineage>
</organism>
<evidence type="ECO:0000256" key="3">
    <source>
        <dbReference type="ARBA" id="ARBA00022691"/>
    </source>
</evidence>
<evidence type="ECO:0000313" key="5">
    <source>
        <dbReference type="EMBL" id="KAF1843483.1"/>
    </source>
</evidence>
<dbReference type="PROSITE" id="PS51683">
    <property type="entry name" value="SAM_OMT_II"/>
    <property type="match status" value="1"/>
</dbReference>
<dbReference type="InterPro" id="IPR001077">
    <property type="entry name" value="COMT_C"/>
</dbReference>
<reference evidence="5" key="1">
    <citation type="submission" date="2020-01" db="EMBL/GenBank/DDBJ databases">
        <authorList>
            <consortium name="DOE Joint Genome Institute"/>
            <person name="Haridas S."/>
            <person name="Albert R."/>
            <person name="Binder M."/>
            <person name="Bloem J."/>
            <person name="Labutti K."/>
            <person name="Salamov A."/>
            <person name="Andreopoulos B."/>
            <person name="Baker S.E."/>
            <person name="Barry K."/>
            <person name="Bills G."/>
            <person name="Bluhm B.H."/>
            <person name="Cannon C."/>
            <person name="Castanera R."/>
            <person name="Culley D.E."/>
            <person name="Daum C."/>
            <person name="Ezra D."/>
            <person name="Gonzalez J.B."/>
            <person name="Henrissat B."/>
            <person name="Kuo A."/>
            <person name="Liang C."/>
            <person name="Lipzen A."/>
            <person name="Lutzoni F."/>
            <person name="Magnuson J."/>
            <person name="Mondo S."/>
            <person name="Nolan M."/>
            <person name="Ohm R."/>
            <person name="Pangilinan J."/>
            <person name="Park H.-J."/>
            <person name="Ramirez L."/>
            <person name="Alfaro M."/>
            <person name="Sun H."/>
            <person name="Tritt A."/>
            <person name="Yoshinaga Y."/>
            <person name="Zwiers L.-H."/>
            <person name="Turgeon B.G."/>
            <person name="Goodwin S.B."/>
            <person name="Spatafora J.W."/>
            <person name="Crous P.W."/>
            <person name="Grigoriev I.V."/>
        </authorList>
    </citation>
    <scope>NUCLEOTIDE SEQUENCE</scope>
    <source>
        <strain evidence="5">CBS 394.84</strain>
    </source>
</reference>
<dbReference type="Proteomes" id="UP000800039">
    <property type="component" value="Unassembled WGS sequence"/>
</dbReference>
<dbReference type="InterPro" id="IPR029063">
    <property type="entry name" value="SAM-dependent_MTases_sf"/>
</dbReference>
<dbReference type="GO" id="GO:0008171">
    <property type="term" value="F:O-methyltransferase activity"/>
    <property type="evidence" value="ECO:0007669"/>
    <property type="project" value="InterPro"/>
</dbReference>
<keyword evidence="2" id="KW-0808">Transferase</keyword>
<feature type="domain" description="O-methyltransferase C-terminal" evidence="4">
    <location>
        <begin position="118"/>
        <end position="318"/>
    </location>
</feature>
<dbReference type="AlphaFoldDB" id="A0A9P4GCQ6"/>
<accession>A0A9P4GCQ6</accession>
<dbReference type="GO" id="GO:0032259">
    <property type="term" value="P:methylation"/>
    <property type="evidence" value="ECO:0007669"/>
    <property type="project" value="UniProtKB-KW"/>
</dbReference>
<evidence type="ECO:0000256" key="1">
    <source>
        <dbReference type="ARBA" id="ARBA00022603"/>
    </source>
</evidence>
<dbReference type="PANTHER" id="PTHR43712">
    <property type="entry name" value="PUTATIVE (AFU_ORTHOLOGUE AFUA_4G14580)-RELATED"/>
    <property type="match status" value="1"/>
</dbReference>
<dbReference type="Pfam" id="PF00891">
    <property type="entry name" value="Methyltransf_2"/>
    <property type="match status" value="1"/>
</dbReference>
<dbReference type="InterPro" id="IPR016461">
    <property type="entry name" value="COMT-like"/>
</dbReference>
<dbReference type="RefSeq" id="XP_040786046.1">
    <property type="nucleotide sequence ID" value="XM_040931158.1"/>
</dbReference>
<protein>
    <submittedName>
        <fullName evidence="5">S-adenosyl-L-methionine-dependent methyltransferase</fullName>
    </submittedName>
</protein>
<gene>
    <name evidence="5" type="ORF">K460DRAFT_341681</name>
</gene>
<dbReference type="PANTHER" id="PTHR43712:SF12">
    <property type="entry name" value="STERIGMATOCYSTIN 8-O-METHYLTRANSFERASE"/>
    <property type="match status" value="1"/>
</dbReference>
<name>A0A9P4GCQ6_9PLEO</name>
<evidence type="ECO:0000259" key="4">
    <source>
        <dbReference type="Pfam" id="PF00891"/>
    </source>
</evidence>